<feature type="domain" description="Protein kinase" evidence="3">
    <location>
        <begin position="203"/>
        <end position="568"/>
    </location>
</feature>
<evidence type="ECO:0000259" key="3">
    <source>
        <dbReference type="PROSITE" id="PS50011"/>
    </source>
</evidence>
<dbReference type="OrthoDB" id="427480at2759"/>
<dbReference type="GO" id="GO:0005524">
    <property type="term" value="F:ATP binding"/>
    <property type="evidence" value="ECO:0007669"/>
    <property type="project" value="InterPro"/>
</dbReference>
<dbReference type="PANTHER" id="PTHR43173">
    <property type="entry name" value="ABC1 FAMILY PROTEIN"/>
    <property type="match status" value="1"/>
</dbReference>
<name>A0A0B2VM99_TOXCA</name>
<dbReference type="Pfam" id="PF03109">
    <property type="entry name" value="ABC1"/>
    <property type="match status" value="1"/>
</dbReference>
<keyword evidence="2" id="KW-1133">Transmembrane helix</keyword>
<dbReference type="AlphaFoldDB" id="A0A0B2VM99"/>
<dbReference type="OMA" id="RCNPEDI"/>
<dbReference type="InterPro" id="IPR004147">
    <property type="entry name" value="ABC1_dom"/>
</dbReference>
<feature type="transmembrane region" description="Helical" evidence="2">
    <location>
        <begin position="12"/>
        <end position="30"/>
    </location>
</feature>
<comment type="caution">
    <text evidence="4">The sequence shown here is derived from an EMBL/GenBank/DDBJ whole genome shotgun (WGS) entry which is preliminary data.</text>
</comment>
<dbReference type="SUPFAM" id="SSF56112">
    <property type="entry name" value="Protein kinase-like (PK-like)"/>
    <property type="match status" value="1"/>
</dbReference>
<dbReference type="InterPro" id="IPR051130">
    <property type="entry name" value="Mito_struct-func_regulator"/>
</dbReference>
<evidence type="ECO:0000313" key="4">
    <source>
        <dbReference type="EMBL" id="KHN84621.1"/>
    </source>
</evidence>
<dbReference type="GO" id="GO:0004672">
    <property type="term" value="F:protein kinase activity"/>
    <property type="evidence" value="ECO:0007669"/>
    <property type="project" value="InterPro"/>
</dbReference>
<dbReference type="GO" id="GO:0055088">
    <property type="term" value="P:lipid homeostasis"/>
    <property type="evidence" value="ECO:0007669"/>
    <property type="project" value="TreeGrafter"/>
</dbReference>
<accession>A0A0B2VM99</accession>
<dbReference type="GO" id="GO:0007005">
    <property type="term" value="P:mitochondrion organization"/>
    <property type="evidence" value="ECO:0007669"/>
    <property type="project" value="TreeGrafter"/>
</dbReference>
<reference evidence="4 5" key="1">
    <citation type="submission" date="2014-11" db="EMBL/GenBank/DDBJ databases">
        <title>Genetic blueprint of the zoonotic pathogen Toxocara canis.</title>
        <authorList>
            <person name="Zhu X.-Q."/>
            <person name="Korhonen P.K."/>
            <person name="Cai H."/>
            <person name="Young N.D."/>
            <person name="Nejsum P."/>
            <person name="von Samson-Himmelstjerna G."/>
            <person name="Boag P.R."/>
            <person name="Tan P."/>
            <person name="Li Q."/>
            <person name="Min J."/>
            <person name="Yang Y."/>
            <person name="Wang X."/>
            <person name="Fang X."/>
            <person name="Hall R.S."/>
            <person name="Hofmann A."/>
            <person name="Sternberg P.W."/>
            <person name="Jex A.R."/>
            <person name="Gasser R.B."/>
        </authorList>
    </citation>
    <scope>NUCLEOTIDE SEQUENCE [LARGE SCALE GENOMIC DNA]</scope>
    <source>
        <strain evidence="4">PN_DK_2014</strain>
    </source>
</reference>
<dbReference type="EMBL" id="JPKZ01000908">
    <property type="protein sequence ID" value="KHN84621.1"/>
    <property type="molecule type" value="Genomic_DNA"/>
</dbReference>
<protein>
    <submittedName>
        <fullName evidence="4">Putative aarF domain-containing protein kinase 1</fullName>
    </submittedName>
</protein>
<dbReference type="PANTHER" id="PTHR43173:SF19">
    <property type="entry name" value="AARF DOMAIN-CONTAINING PROTEIN KINASE 1"/>
    <property type="match status" value="1"/>
</dbReference>
<keyword evidence="4" id="KW-0418">Kinase</keyword>
<dbReference type="CDD" id="cd13969">
    <property type="entry name" value="ADCK1-like"/>
    <property type="match status" value="1"/>
</dbReference>
<gene>
    <name evidence="4" type="primary">Adck1</name>
    <name evidence="4" type="ORF">Tcan_10890</name>
</gene>
<dbReference type="PROSITE" id="PS50011">
    <property type="entry name" value="PROTEIN_KINASE_DOM"/>
    <property type="match status" value="1"/>
</dbReference>
<dbReference type="GO" id="GO:0005743">
    <property type="term" value="C:mitochondrial inner membrane"/>
    <property type="evidence" value="ECO:0007669"/>
    <property type="project" value="TreeGrafter"/>
</dbReference>
<dbReference type="InterPro" id="IPR011009">
    <property type="entry name" value="Kinase-like_dom_sf"/>
</dbReference>
<dbReference type="STRING" id="6265.A0A0B2VM99"/>
<evidence type="ECO:0000256" key="2">
    <source>
        <dbReference type="SAM" id="Phobius"/>
    </source>
</evidence>
<evidence type="ECO:0000256" key="1">
    <source>
        <dbReference type="ARBA" id="ARBA00009670"/>
    </source>
</evidence>
<proteinExistence type="inferred from homology"/>
<evidence type="ECO:0000313" key="5">
    <source>
        <dbReference type="Proteomes" id="UP000031036"/>
    </source>
</evidence>
<dbReference type="Proteomes" id="UP000031036">
    <property type="component" value="Unassembled WGS sequence"/>
</dbReference>
<keyword evidence="2" id="KW-0472">Membrane</keyword>
<organism evidence="4 5">
    <name type="scientific">Toxocara canis</name>
    <name type="common">Canine roundworm</name>
    <dbReference type="NCBI Taxonomy" id="6265"/>
    <lineage>
        <taxon>Eukaryota</taxon>
        <taxon>Metazoa</taxon>
        <taxon>Ecdysozoa</taxon>
        <taxon>Nematoda</taxon>
        <taxon>Chromadorea</taxon>
        <taxon>Rhabditida</taxon>
        <taxon>Spirurina</taxon>
        <taxon>Ascaridomorpha</taxon>
        <taxon>Ascaridoidea</taxon>
        <taxon>Toxocaridae</taxon>
        <taxon>Toxocara</taxon>
    </lineage>
</organism>
<dbReference type="InterPro" id="IPR045307">
    <property type="entry name" value="ADCK1_dom"/>
</dbReference>
<sequence length="568" mass="63621">MLRHASWRLVQGISLGVTAATAAFSFYFIRRNDYDLSSIGAVRFARASITVARIVIDYKLTMRRFSEGGEQYAEAMKSAHKRSAEKLLALACANGGVFIKVGQHLAALGYLLPEEYVKTLSVLHSRAPESSLSDAQKVFEEDLHLKVLGRVIVVVMGNPERPSFSFLPASSSSLIVASGDNRPTITDCDNAGADSSLEDVFSEFESRPQGAASLAQVYKATLRETGEVVAVKVQHPKVKPHSLVDMASMEVLVKAAAKLLPDFHLLWLVDEMKKNLPLELDFTNEAANAERVRTMYAHLDYLKVPKIHYEYTSDRVLTMEFCSGAQINDLDYFLLHKIDRHDVCRKLGALFSDMIFVNGVVHCDPHPGNVLVSKNDDASVSIILLDHGLYLTLRDDFRLKYAQLWLALLKPDQNEIKRIAGEMGVGELYGLFACMVTNRSWKAVTGGVSKVIDGVDERDEIKAYAATLIPQISQVLESVPRPMVLILKTNDLLRSIEYRLGTQNRADSFLQMGRCCIWAVHENALQRAHSVLSRLCIYASLYWSLFKIFMYERYLSIVYFSYARSVTV</sequence>
<keyword evidence="2" id="KW-0812">Transmembrane</keyword>
<dbReference type="InterPro" id="IPR000719">
    <property type="entry name" value="Prot_kinase_dom"/>
</dbReference>
<dbReference type="Gene3D" id="1.10.510.10">
    <property type="entry name" value="Transferase(Phosphotransferase) domain 1"/>
    <property type="match status" value="1"/>
</dbReference>
<keyword evidence="4" id="KW-0808">Transferase</keyword>
<keyword evidence="5" id="KW-1185">Reference proteome</keyword>
<comment type="similarity">
    <text evidence="1">Belongs to the protein kinase superfamily. ADCK protein kinase family.</text>
</comment>